<dbReference type="AlphaFoldDB" id="A0A370NIA6"/>
<sequence length="137" mass="14963">MVAGPTNPSTSCTSTSCWRAQAPEAIGAIHTVDTIKHIVMWKVAGDSAQTRATSATKVKRAFEALRGRIPGLQYLEVGVDFSAVDYACDMVLYTEFDSQASLDAYAKHPDHLRVREELEGLRIARYQVDYVVAGAKA</sequence>
<dbReference type="Gene3D" id="3.30.70.100">
    <property type="match status" value="1"/>
</dbReference>
<evidence type="ECO:0000313" key="3">
    <source>
        <dbReference type="Proteomes" id="UP000255165"/>
    </source>
</evidence>
<dbReference type="InterPro" id="IPR011008">
    <property type="entry name" value="Dimeric_a/b-barrel"/>
</dbReference>
<keyword evidence="3" id="KW-1185">Reference proteome</keyword>
<organism evidence="2 3">
    <name type="scientific">Cupriavidus lacunae</name>
    <dbReference type="NCBI Taxonomy" id="2666307"/>
    <lineage>
        <taxon>Bacteria</taxon>
        <taxon>Pseudomonadati</taxon>
        <taxon>Pseudomonadota</taxon>
        <taxon>Betaproteobacteria</taxon>
        <taxon>Burkholderiales</taxon>
        <taxon>Burkholderiaceae</taxon>
        <taxon>Cupriavidus</taxon>
    </lineage>
</organism>
<dbReference type="Pfam" id="PF07876">
    <property type="entry name" value="Dabb"/>
    <property type="match status" value="1"/>
</dbReference>
<feature type="domain" description="Stress-response A/B barrel" evidence="1">
    <location>
        <begin position="35"/>
        <end position="130"/>
    </location>
</feature>
<protein>
    <submittedName>
        <fullName evidence="2">Dabb family protein</fullName>
    </submittedName>
</protein>
<dbReference type="EMBL" id="QKWJ01000102">
    <property type="protein sequence ID" value="RDK05330.1"/>
    <property type="molecule type" value="Genomic_DNA"/>
</dbReference>
<dbReference type="PROSITE" id="PS51502">
    <property type="entry name" value="S_R_A_B_BARREL"/>
    <property type="match status" value="1"/>
</dbReference>
<dbReference type="PANTHER" id="PTHR37832">
    <property type="entry name" value="BLL2683 PROTEIN"/>
    <property type="match status" value="1"/>
</dbReference>
<accession>A0A370NIA6</accession>
<proteinExistence type="predicted"/>
<comment type="caution">
    <text evidence="2">The sequence shown here is derived from an EMBL/GenBank/DDBJ whole genome shotgun (WGS) entry which is preliminary data.</text>
</comment>
<name>A0A370NIA6_9BURK</name>
<reference evidence="3" key="1">
    <citation type="submission" date="2018-06" db="EMBL/GenBank/DDBJ databases">
        <authorList>
            <person name="Feng T."/>
            <person name="Jeon C.O."/>
        </authorList>
    </citation>
    <scope>NUCLEOTIDE SEQUENCE [LARGE SCALE GENOMIC DNA]</scope>
    <source>
        <strain evidence="3">S23</strain>
    </source>
</reference>
<dbReference type="SUPFAM" id="SSF54909">
    <property type="entry name" value="Dimeric alpha+beta barrel"/>
    <property type="match status" value="1"/>
</dbReference>
<dbReference type="SMART" id="SM00886">
    <property type="entry name" value="Dabb"/>
    <property type="match status" value="1"/>
</dbReference>
<dbReference type="InterPro" id="IPR013097">
    <property type="entry name" value="Dabb"/>
</dbReference>
<evidence type="ECO:0000313" key="2">
    <source>
        <dbReference type="EMBL" id="RDK05330.1"/>
    </source>
</evidence>
<dbReference type="PANTHER" id="PTHR37832:SF1">
    <property type="entry name" value="STRESS-RESPONSE A_B BARREL DOMAIN-CONTAINING PROTEIN"/>
    <property type="match status" value="1"/>
</dbReference>
<dbReference type="Proteomes" id="UP000255165">
    <property type="component" value="Unassembled WGS sequence"/>
</dbReference>
<evidence type="ECO:0000259" key="1">
    <source>
        <dbReference type="PROSITE" id="PS51502"/>
    </source>
</evidence>
<gene>
    <name evidence="2" type="ORF">DN412_37565</name>
</gene>